<accession>A0A4U1MQ23</accession>
<protein>
    <submittedName>
        <fullName evidence="2">DUF3953 domain-containing protein</fullName>
    </submittedName>
</protein>
<gene>
    <name evidence="2" type="ORF">FBF83_05495</name>
</gene>
<evidence type="ECO:0000256" key="1">
    <source>
        <dbReference type="SAM" id="Phobius"/>
    </source>
</evidence>
<name>A0A4U1MQ23_9BACL</name>
<keyword evidence="1" id="KW-1133">Transmembrane helix</keyword>
<dbReference type="Proteomes" id="UP000310541">
    <property type="component" value="Unassembled WGS sequence"/>
</dbReference>
<keyword evidence="1" id="KW-0812">Transmembrane</keyword>
<evidence type="ECO:0000313" key="3">
    <source>
        <dbReference type="Proteomes" id="UP000310541"/>
    </source>
</evidence>
<feature type="transmembrane region" description="Helical" evidence="1">
    <location>
        <begin position="62"/>
        <end position="81"/>
    </location>
</feature>
<evidence type="ECO:0000313" key="2">
    <source>
        <dbReference type="EMBL" id="TKD72650.1"/>
    </source>
</evidence>
<dbReference type="OrthoDB" id="2456396at2"/>
<feature type="transmembrane region" description="Helical" evidence="1">
    <location>
        <begin position="33"/>
        <end position="50"/>
    </location>
</feature>
<feature type="transmembrane region" description="Helical" evidence="1">
    <location>
        <begin position="9"/>
        <end position="27"/>
    </location>
</feature>
<organism evidence="2 3">
    <name type="scientific">Guptibacillus hwajinpoensis</name>
    <dbReference type="NCBI Taxonomy" id="208199"/>
    <lineage>
        <taxon>Bacteria</taxon>
        <taxon>Bacillati</taxon>
        <taxon>Bacillota</taxon>
        <taxon>Bacilli</taxon>
        <taxon>Bacillales</taxon>
        <taxon>Guptibacillaceae</taxon>
        <taxon>Guptibacillus</taxon>
    </lineage>
</organism>
<reference evidence="2 3" key="1">
    <citation type="submission" date="2019-04" db="EMBL/GenBank/DDBJ databases">
        <title>Genome sequence of Bacillus hwajinpoensis strain Y2.</title>
        <authorList>
            <person name="Fair J.L."/>
            <person name="Maclea K.S."/>
        </authorList>
    </citation>
    <scope>NUCLEOTIDE SEQUENCE [LARGE SCALE GENOMIC DNA]</scope>
    <source>
        <strain evidence="2 3">Y2</strain>
    </source>
</reference>
<proteinExistence type="predicted"/>
<dbReference type="AlphaFoldDB" id="A0A4U1MQ23"/>
<keyword evidence="1" id="KW-0472">Membrane</keyword>
<dbReference type="EMBL" id="SWFM01000001">
    <property type="protein sequence ID" value="TKD72650.1"/>
    <property type="molecule type" value="Genomic_DNA"/>
</dbReference>
<dbReference type="InterPro" id="IPR025018">
    <property type="entry name" value="DUF3953"/>
</dbReference>
<sequence length="82" mass="9312">MKGRVSLKVLRLVLSIITFSISVYVLITKHIDLMPLMMFFLSILMLVMGIEEFQKERKTMGLLLVGAFLFALFVSMEGALLN</sequence>
<comment type="caution">
    <text evidence="2">The sequence shown here is derived from an EMBL/GenBank/DDBJ whole genome shotgun (WGS) entry which is preliminary data.</text>
</comment>
<dbReference type="Pfam" id="PF13129">
    <property type="entry name" value="DUF3953"/>
    <property type="match status" value="1"/>
</dbReference>